<sequence length="369" mass="41553">MSATMIQPDILGQSPGFYTATLPKRFDFMRLPVEILALILGELAAGQLTVFRCLCRAFHDSVTANEYAIASSILKTDLYRTASKLYYRHIYCPRPPPNTLHLDDLYQLARRCDSARHLALLLAQNHIESLIRTAELAGIAPDQAYSVTKVAENIYPYIIGLFHFLEEYRFALATFVPDPSCTTATTPSSQISRRLLAQYNQETVDRLRILYGILLAITEQKVPRIDLVTLDAPLRVPFYTHISESDASYLDIFVFGGLEAVRDIIAQTSVSAGVDYIVAHFSKATPFQLPFNYKHRYHATLVPLPKPLLPELDRQTAIDIYSRLPSAHSLMLMSEPALWGWGMAWLNAEDKKFLGYLATHEGSEPKLLS</sequence>
<organism evidence="1 2">
    <name type="scientific">Alectoria fallacina</name>
    <dbReference type="NCBI Taxonomy" id="1903189"/>
    <lineage>
        <taxon>Eukaryota</taxon>
        <taxon>Fungi</taxon>
        <taxon>Dikarya</taxon>
        <taxon>Ascomycota</taxon>
        <taxon>Pezizomycotina</taxon>
        <taxon>Lecanoromycetes</taxon>
        <taxon>OSLEUM clade</taxon>
        <taxon>Lecanoromycetidae</taxon>
        <taxon>Lecanorales</taxon>
        <taxon>Lecanorineae</taxon>
        <taxon>Parmeliaceae</taxon>
        <taxon>Alectoria</taxon>
    </lineage>
</organism>
<evidence type="ECO:0000313" key="1">
    <source>
        <dbReference type="EMBL" id="CAF9916764.1"/>
    </source>
</evidence>
<protein>
    <recommendedName>
        <fullName evidence="3">F-box domain-containing protein</fullName>
    </recommendedName>
</protein>
<proteinExistence type="predicted"/>
<dbReference type="SUPFAM" id="SSF81383">
    <property type="entry name" value="F-box domain"/>
    <property type="match status" value="1"/>
</dbReference>
<dbReference type="OrthoDB" id="5396937at2759"/>
<dbReference type="InterPro" id="IPR036047">
    <property type="entry name" value="F-box-like_dom_sf"/>
</dbReference>
<gene>
    <name evidence="1" type="ORF">ALECFALPRED_010862</name>
</gene>
<evidence type="ECO:0008006" key="3">
    <source>
        <dbReference type="Google" id="ProtNLM"/>
    </source>
</evidence>
<comment type="caution">
    <text evidence="1">The sequence shown here is derived from an EMBL/GenBank/DDBJ whole genome shotgun (WGS) entry which is preliminary data.</text>
</comment>
<name>A0A8H3IKA8_9LECA</name>
<dbReference type="Proteomes" id="UP000664203">
    <property type="component" value="Unassembled WGS sequence"/>
</dbReference>
<accession>A0A8H3IKA8</accession>
<dbReference type="AlphaFoldDB" id="A0A8H3IKA8"/>
<evidence type="ECO:0000313" key="2">
    <source>
        <dbReference type="Proteomes" id="UP000664203"/>
    </source>
</evidence>
<keyword evidence="2" id="KW-1185">Reference proteome</keyword>
<dbReference type="EMBL" id="CAJPDR010000093">
    <property type="protein sequence ID" value="CAF9916764.1"/>
    <property type="molecule type" value="Genomic_DNA"/>
</dbReference>
<reference evidence="1" key="1">
    <citation type="submission" date="2021-03" db="EMBL/GenBank/DDBJ databases">
        <authorList>
            <person name="Tagirdzhanova G."/>
        </authorList>
    </citation>
    <scope>NUCLEOTIDE SEQUENCE</scope>
</reference>